<feature type="transmembrane region" description="Helical" evidence="1">
    <location>
        <begin position="111"/>
        <end position="129"/>
    </location>
</feature>
<evidence type="ECO:0000313" key="2">
    <source>
        <dbReference type="EMBL" id="RUS34472.1"/>
    </source>
</evidence>
<feature type="transmembrane region" description="Helical" evidence="1">
    <location>
        <begin position="368"/>
        <end position="387"/>
    </location>
</feature>
<dbReference type="AlphaFoldDB" id="A0A433QXF3"/>
<organism evidence="2 3">
    <name type="scientific">Jimgerdemannia flammicorona</name>
    <dbReference type="NCBI Taxonomy" id="994334"/>
    <lineage>
        <taxon>Eukaryota</taxon>
        <taxon>Fungi</taxon>
        <taxon>Fungi incertae sedis</taxon>
        <taxon>Mucoromycota</taxon>
        <taxon>Mucoromycotina</taxon>
        <taxon>Endogonomycetes</taxon>
        <taxon>Endogonales</taxon>
        <taxon>Endogonaceae</taxon>
        <taxon>Jimgerdemannia</taxon>
    </lineage>
</organism>
<name>A0A433QXF3_9FUNG</name>
<evidence type="ECO:0000313" key="3">
    <source>
        <dbReference type="Proteomes" id="UP000274822"/>
    </source>
</evidence>
<reference evidence="2 3" key="1">
    <citation type="journal article" date="2018" name="New Phytol.">
        <title>Phylogenomics of Endogonaceae and evolution of mycorrhizas within Mucoromycota.</title>
        <authorList>
            <person name="Chang Y."/>
            <person name="Desiro A."/>
            <person name="Na H."/>
            <person name="Sandor L."/>
            <person name="Lipzen A."/>
            <person name="Clum A."/>
            <person name="Barry K."/>
            <person name="Grigoriev I.V."/>
            <person name="Martin F.M."/>
            <person name="Stajich J.E."/>
            <person name="Smith M.E."/>
            <person name="Bonito G."/>
            <person name="Spatafora J.W."/>
        </authorList>
    </citation>
    <scope>NUCLEOTIDE SEQUENCE [LARGE SCALE GENOMIC DNA]</scope>
    <source>
        <strain evidence="2 3">AD002</strain>
    </source>
</reference>
<comment type="caution">
    <text evidence="2">The sequence shown here is derived from an EMBL/GenBank/DDBJ whole genome shotgun (WGS) entry which is preliminary data.</text>
</comment>
<feature type="transmembrane region" description="Helical" evidence="1">
    <location>
        <begin position="304"/>
        <end position="325"/>
    </location>
</feature>
<protein>
    <submittedName>
        <fullName evidence="2">Uncharacterized protein</fullName>
    </submittedName>
</protein>
<keyword evidence="1" id="KW-1133">Transmembrane helix</keyword>
<keyword evidence="3" id="KW-1185">Reference proteome</keyword>
<accession>A0A433QXF3</accession>
<sequence>MPAKTLTLSKVSDRPTCGVATTSADQSQTMKNADTKHFITPNNRKVYGVLNYFAMVFAVMSTQVASVVAQDTLSIQYRSVVDPISAAFTVLVINSWNTASYLIHDNTAEKIGGMTFIIGAPEFICLYLTRRIYAFFRLRKAGLAQYQAALIVRGQLILAHSTEEGKIEKLQYSEDIESRHIVDGKTLGRVDFVEYVDVSWLLQKRELVPTEIVIKAQSASSTIGPVIALVQAGWSLINGVERLVHRQALSGLDAIGLQYSMLSILIAAEAIFIPNIGHDFVHIVNETKQESLDHNVSIGGSESILMHFILPWTIYALGAALQTQVDFPSYAIWLAVMVLYALRIVTITISSIQLFTKNFHCTITPISVILNTCITIAWIVLCSIGIARPEILVKTDLAFNWPHL</sequence>
<dbReference type="Proteomes" id="UP000274822">
    <property type="component" value="Unassembled WGS sequence"/>
</dbReference>
<proteinExistence type="predicted"/>
<keyword evidence="1" id="KW-0472">Membrane</keyword>
<feature type="transmembrane region" description="Helical" evidence="1">
    <location>
        <begin position="331"/>
        <end position="356"/>
    </location>
</feature>
<dbReference type="EMBL" id="RBNJ01000466">
    <property type="protein sequence ID" value="RUS34472.1"/>
    <property type="molecule type" value="Genomic_DNA"/>
</dbReference>
<feature type="transmembrane region" description="Helical" evidence="1">
    <location>
        <begin position="49"/>
        <end position="68"/>
    </location>
</feature>
<evidence type="ECO:0000256" key="1">
    <source>
        <dbReference type="SAM" id="Phobius"/>
    </source>
</evidence>
<gene>
    <name evidence="2" type="ORF">BC938DRAFT_480212</name>
</gene>
<keyword evidence="1" id="KW-0812">Transmembrane</keyword>